<dbReference type="EMBL" id="QRGR01000044">
    <property type="protein sequence ID" value="RDV11306.1"/>
    <property type="molecule type" value="Genomic_DNA"/>
</dbReference>
<keyword evidence="2" id="KW-0560">Oxidoreductase</keyword>
<dbReference type="SUPFAM" id="SSF55068">
    <property type="entry name" value="Peptide methionine sulfoxide reductase"/>
    <property type="match status" value="1"/>
</dbReference>
<evidence type="ECO:0000313" key="7">
    <source>
        <dbReference type="Proteomes" id="UP000256708"/>
    </source>
</evidence>
<evidence type="ECO:0000313" key="6">
    <source>
        <dbReference type="EMBL" id="RDV11306.1"/>
    </source>
</evidence>
<dbReference type="Gene3D" id="3.30.1060.10">
    <property type="entry name" value="Peptide methionine sulphoxide reductase MsrA"/>
    <property type="match status" value="1"/>
</dbReference>
<dbReference type="GO" id="GO:0008113">
    <property type="term" value="F:peptide-methionine (S)-S-oxide reductase activity"/>
    <property type="evidence" value="ECO:0007669"/>
    <property type="project" value="UniProtKB-EC"/>
</dbReference>
<evidence type="ECO:0000259" key="5">
    <source>
        <dbReference type="Pfam" id="PF01625"/>
    </source>
</evidence>
<comment type="catalytic activity">
    <reaction evidence="3">
        <text>L-methionyl-[protein] + [thioredoxin]-disulfide + H2O = L-methionyl-(S)-S-oxide-[protein] + [thioredoxin]-dithiol</text>
        <dbReference type="Rhea" id="RHEA:14217"/>
        <dbReference type="Rhea" id="RHEA-COMP:10698"/>
        <dbReference type="Rhea" id="RHEA-COMP:10700"/>
        <dbReference type="Rhea" id="RHEA-COMP:12313"/>
        <dbReference type="Rhea" id="RHEA-COMP:12315"/>
        <dbReference type="ChEBI" id="CHEBI:15377"/>
        <dbReference type="ChEBI" id="CHEBI:16044"/>
        <dbReference type="ChEBI" id="CHEBI:29950"/>
        <dbReference type="ChEBI" id="CHEBI:44120"/>
        <dbReference type="ChEBI" id="CHEBI:50058"/>
        <dbReference type="EC" id="1.8.4.11"/>
    </reaction>
</comment>
<dbReference type="EC" id="1.8.4.11" evidence="1"/>
<comment type="catalytic activity">
    <reaction evidence="4">
        <text>[thioredoxin]-disulfide + L-methionine + H2O = L-methionine (S)-S-oxide + [thioredoxin]-dithiol</text>
        <dbReference type="Rhea" id="RHEA:19993"/>
        <dbReference type="Rhea" id="RHEA-COMP:10698"/>
        <dbReference type="Rhea" id="RHEA-COMP:10700"/>
        <dbReference type="ChEBI" id="CHEBI:15377"/>
        <dbReference type="ChEBI" id="CHEBI:29950"/>
        <dbReference type="ChEBI" id="CHEBI:50058"/>
        <dbReference type="ChEBI" id="CHEBI:57844"/>
        <dbReference type="ChEBI" id="CHEBI:58772"/>
        <dbReference type="EC" id="1.8.4.11"/>
    </reaction>
</comment>
<evidence type="ECO:0000256" key="3">
    <source>
        <dbReference type="ARBA" id="ARBA00047806"/>
    </source>
</evidence>
<keyword evidence="7" id="KW-1185">Reference proteome</keyword>
<evidence type="ECO:0000256" key="4">
    <source>
        <dbReference type="ARBA" id="ARBA00048782"/>
    </source>
</evidence>
<evidence type="ECO:0000256" key="1">
    <source>
        <dbReference type="ARBA" id="ARBA00012502"/>
    </source>
</evidence>
<protein>
    <recommendedName>
        <fullName evidence="1">peptide-methionine (S)-S-oxide reductase</fullName>
        <ecNumber evidence="1">1.8.4.11</ecNumber>
    </recommendedName>
</protein>
<dbReference type="Pfam" id="PF01625">
    <property type="entry name" value="PMSR"/>
    <property type="match status" value="1"/>
</dbReference>
<dbReference type="InterPro" id="IPR002569">
    <property type="entry name" value="Met_Sox_Rdtase_MsrA_dom"/>
</dbReference>
<evidence type="ECO:0000256" key="2">
    <source>
        <dbReference type="ARBA" id="ARBA00023002"/>
    </source>
</evidence>
<dbReference type="OrthoDB" id="4174719at2"/>
<reference evidence="7" key="1">
    <citation type="submission" date="2018-08" db="EMBL/GenBank/DDBJ databases">
        <authorList>
            <person name="Liu Z.-W."/>
            <person name="Du Z.-J."/>
        </authorList>
    </citation>
    <scope>NUCLEOTIDE SEQUENCE [LARGE SCALE GENOMIC DNA]</scope>
    <source>
        <strain evidence="7">H4X</strain>
    </source>
</reference>
<name>A0A3D8L1S2_9BACT</name>
<organism evidence="6 7">
    <name type="scientific">Pontibacter diazotrophicus</name>
    <dbReference type="NCBI Taxonomy" id="1400979"/>
    <lineage>
        <taxon>Bacteria</taxon>
        <taxon>Pseudomonadati</taxon>
        <taxon>Bacteroidota</taxon>
        <taxon>Cytophagia</taxon>
        <taxon>Cytophagales</taxon>
        <taxon>Hymenobacteraceae</taxon>
        <taxon>Pontibacter</taxon>
    </lineage>
</organism>
<dbReference type="Proteomes" id="UP000256708">
    <property type="component" value="Unassembled WGS sequence"/>
</dbReference>
<proteinExistence type="predicted"/>
<feature type="domain" description="Peptide methionine sulphoxide reductase MsrA" evidence="5">
    <location>
        <begin position="22"/>
        <end position="73"/>
    </location>
</feature>
<gene>
    <name evidence="6" type="ORF">DXT99_25065</name>
</gene>
<dbReference type="AlphaFoldDB" id="A0A3D8L1S2"/>
<comment type="caution">
    <text evidence="6">The sequence shown here is derived from an EMBL/GenBank/DDBJ whole genome shotgun (WGS) entry which is preliminary data.</text>
</comment>
<sequence length="135" mass="15316">MFFLPAPQPTSGILEEAVYVCCFYHDGEQEQLLHQAKTDLASQSGRGIYTAAYPYKEFYLAENRHQKYKLQRQPELMEQFSDRYPGFSDFVHSTAAARVNCFLYGYGNKEELKAKVGEMGLSSIGQEKLLSLGTP</sequence>
<accession>A0A3D8L1S2</accession>
<dbReference type="InterPro" id="IPR036509">
    <property type="entry name" value="Met_Sox_Rdtase_MsrA_sf"/>
</dbReference>